<organism evidence="2 3">
    <name type="scientific">Trichonephila clavata</name>
    <name type="common">Joro spider</name>
    <name type="synonym">Nephila clavata</name>
    <dbReference type="NCBI Taxonomy" id="2740835"/>
    <lineage>
        <taxon>Eukaryota</taxon>
        <taxon>Metazoa</taxon>
        <taxon>Ecdysozoa</taxon>
        <taxon>Arthropoda</taxon>
        <taxon>Chelicerata</taxon>
        <taxon>Arachnida</taxon>
        <taxon>Araneae</taxon>
        <taxon>Araneomorphae</taxon>
        <taxon>Entelegynae</taxon>
        <taxon>Araneoidea</taxon>
        <taxon>Nephilidae</taxon>
        <taxon>Trichonephila</taxon>
    </lineage>
</organism>
<gene>
    <name evidence="2" type="ORF">TNCT_366661</name>
</gene>
<sequence>MHSTHHFARSEAQAANLYLSSLWGWRTSVLRDTRPLARVAEDGEQSRPGVRLWKQGGRSTAVLPASQGWARTAFAKRPRTSPCRGDSGRALRPPTLHREATDGPPKVLPAQAWWWRTVVYTAAAEPGRCRAIRPHRPCVRSAGKVRPGLSFRSSLRAKVAEPSCPQTPSAVSERGRICARLTTDLAVVLSDHPPRTSAR</sequence>
<comment type="caution">
    <text evidence="2">The sequence shown here is derived from an EMBL/GenBank/DDBJ whole genome shotgun (WGS) entry which is preliminary data.</text>
</comment>
<protein>
    <submittedName>
        <fullName evidence="2">Uncharacterized protein</fullName>
    </submittedName>
</protein>
<dbReference type="Proteomes" id="UP000887116">
    <property type="component" value="Unassembled WGS sequence"/>
</dbReference>
<proteinExistence type="predicted"/>
<evidence type="ECO:0000256" key="1">
    <source>
        <dbReference type="SAM" id="MobiDB-lite"/>
    </source>
</evidence>
<dbReference type="EMBL" id="BMAO01023004">
    <property type="protein sequence ID" value="GFQ85964.1"/>
    <property type="molecule type" value="Genomic_DNA"/>
</dbReference>
<keyword evidence="3" id="KW-1185">Reference proteome</keyword>
<feature type="region of interest" description="Disordered" evidence="1">
    <location>
        <begin position="74"/>
        <end position="103"/>
    </location>
</feature>
<evidence type="ECO:0000313" key="3">
    <source>
        <dbReference type="Proteomes" id="UP000887116"/>
    </source>
</evidence>
<evidence type="ECO:0000313" key="2">
    <source>
        <dbReference type="EMBL" id="GFQ85964.1"/>
    </source>
</evidence>
<dbReference type="AlphaFoldDB" id="A0A8X6FRX9"/>
<accession>A0A8X6FRX9</accession>
<reference evidence="2" key="1">
    <citation type="submission" date="2020-07" db="EMBL/GenBank/DDBJ databases">
        <title>Multicomponent nature underlies the extraordinary mechanical properties of spider dragline silk.</title>
        <authorList>
            <person name="Kono N."/>
            <person name="Nakamura H."/>
            <person name="Mori M."/>
            <person name="Yoshida Y."/>
            <person name="Ohtoshi R."/>
            <person name="Malay A.D."/>
            <person name="Moran D.A.P."/>
            <person name="Tomita M."/>
            <person name="Numata K."/>
            <person name="Arakawa K."/>
        </authorList>
    </citation>
    <scope>NUCLEOTIDE SEQUENCE</scope>
</reference>
<name>A0A8X6FRX9_TRICU</name>